<dbReference type="Pfam" id="PF00147">
    <property type="entry name" value="Fibrinogen_C"/>
    <property type="match status" value="1"/>
</dbReference>
<accession>A0A913WSF7</accession>
<dbReference type="InterPro" id="IPR002181">
    <property type="entry name" value="Fibrinogen_a/b/g_C_dom"/>
</dbReference>
<organism evidence="10 11">
    <name type="scientific">Exaiptasia diaphana</name>
    <name type="common">Tropical sea anemone</name>
    <name type="synonym">Aiptasia pulchella</name>
    <dbReference type="NCBI Taxonomy" id="2652724"/>
    <lineage>
        <taxon>Eukaryota</taxon>
        <taxon>Metazoa</taxon>
        <taxon>Cnidaria</taxon>
        <taxon>Anthozoa</taxon>
        <taxon>Hexacorallia</taxon>
        <taxon>Actiniaria</taxon>
        <taxon>Aiptasiidae</taxon>
        <taxon>Exaiptasia</taxon>
    </lineage>
</organism>
<dbReference type="SUPFAM" id="SSF57196">
    <property type="entry name" value="EGF/Laminin"/>
    <property type="match status" value="1"/>
</dbReference>
<dbReference type="SMART" id="SM00181">
    <property type="entry name" value="EGF"/>
    <property type="match status" value="1"/>
</dbReference>
<dbReference type="InterPro" id="IPR000742">
    <property type="entry name" value="EGF"/>
</dbReference>
<keyword evidence="7" id="KW-0732">Signal</keyword>
<feature type="domain" description="EGF-like" evidence="8">
    <location>
        <begin position="110"/>
        <end position="148"/>
    </location>
</feature>
<dbReference type="GO" id="GO:0046872">
    <property type="term" value="F:metal ion binding"/>
    <property type="evidence" value="ECO:0007669"/>
    <property type="project" value="UniProtKB-KW"/>
</dbReference>
<dbReference type="Gene3D" id="3.90.215.10">
    <property type="entry name" value="Gamma Fibrinogen, chain A, domain 1"/>
    <property type="match status" value="1"/>
</dbReference>
<evidence type="ECO:0000256" key="4">
    <source>
        <dbReference type="ARBA" id="ARBA00022837"/>
    </source>
</evidence>
<keyword evidence="3" id="KW-0430">Lectin</keyword>
<proteinExistence type="inferred from homology"/>
<evidence type="ECO:0000256" key="2">
    <source>
        <dbReference type="ARBA" id="ARBA00022723"/>
    </source>
</evidence>
<dbReference type="PANTHER" id="PTHR16146">
    <property type="entry name" value="INTELECTIN"/>
    <property type="match status" value="1"/>
</dbReference>
<keyword evidence="11" id="KW-1185">Reference proteome</keyword>
<dbReference type="Pfam" id="PF00024">
    <property type="entry name" value="PAN_1"/>
    <property type="match status" value="1"/>
</dbReference>
<reference evidence="10" key="1">
    <citation type="submission" date="2022-11" db="UniProtKB">
        <authorList>
            <consortium name="EnsemblMetazoa"/>
        </authorList>
    </citation>
    <scope>IDENTIFICATION</scope>
</reference>
<evidence type="ECO:0000313" key="11">
    <source>
        <dbReference type="Proteomes" id="UP000887567"/>
    </source>
</evidence>
<evidence type="ECO:0000256" key="1">
    <source>
        <dbReference type="ARBA" id="ARBA00006373"/>
    </source>
</evidence>
<comment type="similarity">
    <text evidence="1">Belongs to the EGF domain peptide family.</text>
</comment>
<dbReference type="GO" id="GO:0005615">
    <property type="term" value="C:extracellular space"/>
    <property type="evidence" value="ECO:0007669"/>
    <property type="project" value="TreeGrafter"/>
</dbReference>
<dbReference type="AlphaFoldDB" id="A0A913WSF7"/>
<evidence type="ECO:0000256" key="6">
    <source>
        <dbReference type="PROSITE-ProRule" id="PRU00076"/>
    </source>
</evidence>
<evidence type="ECO:0000259" key="8">
    <source>
        <dbReference type="PROSITE" id="PS50026"/>
    </source>
</evidence>
<comment type="caution">
    <text evidence="6">Lacks conserved residue(s) required for the propagation of feature annotation.</text>
</comment>
<dbReference type="InterPro" id="IPR014716">
    <property type="entry name" value="Fibrinogen_a/b/g_C_1"/>
</dbReference>
<dbReference type="PROSITE" id="PS01186">
    <property type="entry name" value="EGF_2"/>
    <property type="match status" value="1"/>
</dbReference>
<dbReference type="GeneID" id="110232529"/>
<dbReference type="SUPFAM" id="SSF56496">
    <property type="entry name" value="Fibrinogen C-terminal domain-like"/>
    <property type="match status" value="1"/>
</dbReference>
<name>A0A913WSF7_EXADI</name>
<dbReference type="NCBIfam" id="NF040941">
    <property type="entry name" value="GGGWT_bact"/>
    <property type="match status" value="1"/>
</dbReference>
<protein>
    <submittedName>
        <fullName evidence="10">Uncharacterized protein</fullName>
    </submittedName>
</protein>
<dbReference type="CDD" id="cd00054">
    <property type="entry name" value="EGF_CA"/>
    <property type="match status" value="1"/>
</dbReference>
<dbReference type="KEGG" id="epa:110232529"/>
<dbReference type="PROSITE" id="PS51406">
    <property type="entry name" value="FIBRINOGEN_C_2"/>
    <property type="match status" value="1"/>
</dbReference>
<dbReference type="EnsemblMetazoa" id="XM_021037743.2">
    <property type="protein sequence ID" value="XP_020893402.2"/>
    <property type="gene ID" value="LOC110232529"/>
</dbReference>
<dbReference type="OrthoDB" id="5971203at2759"/>
<dbReference type="InterPro" id="IPR036056">
    <property type="entry name" value="Fibrinogen-like_C"/>
</dbReference>
<feature type="signal peptide" evidence="7">
    <location>
        <begin position="1"/>
        <end position="22"/>
    </location>
</feature>
<evidence type="ECO:0000256" key="3">
    <source>
        <dbReference type="ARBA" id="ARBA00022734"/>
    </source>
</evidence>
<evidence type="ECO:0000259" key="9">
    <source>
        <dbReference type="PROSITE" id="PS51406"/>
    </source>
</evidence>
<dbReference type="GO" id="GO:0070492">
    <property type="term" value="F:oligosaccharide binding"/>
    <property type="evidence" value="ECO:0007669"/>
    <property type="project" value="TreeGrafter"/>
</dbReference>
<evidence type="ECO:0000313" key="10">
    <source>
        <dbReference type="EnsemblMetazoa" id="XP_020893402.2"/>
    </source>
</evidence>
<dbReference type="PROSITE" id="PS00022">
    <property type="entry name" value="EGF_1"/>
    <property type="match status" value="1"/>
</dbReference>
<evidence type="ECO:0000256" key="5">
    <source>
        <dbReference type="ARBA" id="ARBA00023157"/>
    </source>
</evidence>
<dbReference type="PROSITE" id="PS50026">
    <property type="entry name" value="EGF_3"/>
    <property type="match status" value="1"/>
</dbReference>
<sequence>MNSSMAISLLILLFLGVNNSKGQDTSGLILFDYHRSKNLTLPSKDKTQSLQVKDKMKCFGKCIEIDWCQSGNFKTTPEDNGLHVCQLLPSDRFTKTNALKDDPVYENFNIKTPCHIKNKPCLNEGKCVFKNSKHQCECKNGYSGEQCEIEPPKSCKELLQRNSSLTTGLYPIFPTGTHAIKVYCDMVMEGGGWTLVYSYTFTRYYSFTSGFNAVTPLPSWPISGNVPISNTAPLNENNWAALEFKLWKNIGGEEIIVKSNINHWILCKEGPASLVNSKPGSITCRVIKNVASTCHDSAPTSLVFENYGVSFLRGSSYYIFDGMTNAHWPSHDPCGQNSENHKKDVINPHGNIYIR</sequence>
<dbReference type="Pfam" id="PF00008">
    <property type="entry name" value="EGF"/>
    <property type="match status" value="1"/>
</dbReference>
<evidence type="ECO:0000256" key="7">
    <source>
        <dbReference type="SAM" id="SignalP"/>
    </source>
</evidence>
<keyword evidence="5 6" id="KW-1015">Disulfide bond</keyword>
<feature type="chain" id="PRO_5037688707" evidence="7">
    <location>
        <begin position="23"/>
        <end position="355"/>
    </location>
</feature>
<dbReference type="Gene3D" id="2.10.25.10">
    <property type="entry name" value="Laminin"/>
    <property type="match status" value="1"/>
</dbReference>
<dbReference type="RefSeq" id="XP_020893402.2">
    <property type="nucleotide sequence ID" value="XM_021037743.2"/>
</dbReference>
<dbReference type="Proteomes" id="UP000887567">
    <property type="component" value="Unplaced"/>
</dbReference>
<feature type="domain" description="Fibrinogen C-terminal" evidence="9">
    <location>
        <begin position="146"/>
        <end position="196"/>
    </location>
</feature>
<keyword evidence="6" id="KW-0245">EGF-like domain</keyword>
<dbReference type="InterPro" id="IPR003609">
    <property type="entry name" value="Pan_app"/>
</dbReference>
<keyword evidence="2" id="KW-0479">Metal-binding</keyword>
<feature type="disulfide bond" evidence="6">
    <location>
        <begin position="138"/>
        <end position="147"/>
    </location>
</feature>
<dbReference type="PANTHER" id="PTHR16146:SF46">
    <property type="entry name" value="INTELECTIN-1A-RELATED"/>
    <property type="match status" value="1"/>
</dbReference>
<keyword evidence="4" id="KW-0106">Calcium</keyword>